<dbReference type="InterPro" id="IPR002347">
    <property type="entry name" value="SDR_fam"/>
</dbReference>
<reference evidence="4" key="1">
    <citation type="journal article" date="2023" name="Commun. Biol.">
        <title>Genome analysis of Parmales, the sister group of diatoms, reveals the evolutionary specialization of diatoms from phago-mixotrophs to photoautotrophs.</title>
        <authorList>
            <person name="Ban H."/>
            <person name="Sato S."/>
            <person name="Yoshikawa S."/>
            <person name="Yamada K."/>
            <person name="Nakamura Y."/>
            <person name="Ichinomiya M."/>
            <person name="Sato N."/>
            <person name="Blanc-Mathieu R."/>
            <person name="Endo H."/>
            <person name="Kuwata A."/>
            <person name="Ogata H."/>
        </authorList>
    </citation>
    <scope>NUCLEOTIDE SEQUENCE [LARGE SCALE GENOMIC DNA]</scope>
</reference>
<dbReference type="PANTHER" id="PTHR42760">
    <property type="entry name" value="SHORT-CHAIN DEHYDROGENASES/REDUCTASES FAMILY MEMBER"/>
    <property type="match status" value="1"/>
</dbReference>
<organism evidence="3 4">
    <name type="scientific">Triparma laevis f. inornata</name>
    <dbReference type="NCBI Taxonomy" id="1714386"/>
    <lineage>
        <taxon>Eukaryota</taxon>
        <taxon>Sar</taxon>
        <taxon>Stramenopiles</taxon>
        <taxon>Ochrophyta</taxon>
        <taxon>Bolidophyceae</taxon>
        <taxon>Parmales</taxon>
        <taxon>Triparmaceae</taxon>
        <taxon>Triparma</taxon>
    </lineage>
</organism>
<dbReference type="InterPro" id="IPR057326">
    <property type="entry name" value="KR_dom"/>
</dbReference>
<evidence type="ECO:0000256" key="1">
    <source>
        <dbReference type="ARBA" id="ARBA00006484"/>
    </source>
</evidence>
<dbReference type="PRINTS" id="PR00081">
    <property type="entry name" value="GDHRDH"/>
</dbReference>
<accession>A0A9W6ZFU7</accession>
<name>A0A9W6ZFU7_9STRA</name>
<sequence length="397" mass="42522">MQRRILTPLLELLIPGNKLNRLPSSLNPGQAHLPPHIFDALMTSPLTHSAEPINVALVDTRNIQSQDLSLFLYRSASQIAQNVGRNGRVLFLSTEDPLESSIVEGLVRSLSKELGAKGCTVNLGLTATPSSPSSQLQDFFLSNKSAYVNGQVVKQQPTTLVKPESDICVVTGGARGIGLEIARKMKEGPMYSKIYVVDHPSSDFSAASGLGFETIALDITTPDASSKIMTAIDAPIGGLIHSAGITADKTMKRMSLKSWRDCLDVNLHSIVKVDGTFQNEGFFDKGCKIVGIASTSGVAGNVGQCNYAASKSGLIGWSEKFNGLNENISYNTVAPGFIQTKMTDKLPPIVTFMATKIMTPLKAKGQCEDVAEVCSMLVEGDFRGERVRVCGGMLIGK</sequence>
<gene>
    <name evidence="3" type="ORF">TL16_g00997</name>
</gene>
<evidence type="ECO:0000259" key="2">
    <source>
        <dbReference type="SMART" id="SM00822"/>
    </source>
</evidence>
<dbReference type="EMBL" id="BLQM01000020">
    <property type="protein sequence ID" value="GMH51371.1"/>
    <property type="molecule type" value="Genomic_DNA"/>
</dbReference>
<dbReference type="PANTHER" id="PTHR42760:SF78">
    <property type="entry name" value="3-OXOACYL-[ACYL-CARRIER-PROTEIN] REDUCTASE [NADH]"/>
    <property type="match status" value="1"/>
</dbReference>
<dbReference type="InterPro" id="IPR036291">
    <property type="entry name" value="NAD(P)-bd_dom_sf"/>
</dbReference>
<comment type="caution">
    <text evidence="3">The sequence shown here is derived from an EMBL/GenBank/DDBJ whole genome shotgun (WGS) entry which is preliminary data.</text>
</comment>
<evidence type="ECO:0000313" key="4">
    <source>
        <dbReference type="Proteomes" id="UP001162640"/>
    </source>
</evidence>
<dbReference type="GO" id="GO:0016616">
    <property type="term" value="F:oxidoreductase activity, acting on the CH-OH group of donors, NAD or NADP as acceptor"/>
    <property type="evidence" value="ECO:0007669"/>
    <property type="project" value="TreeGrafter"/>
</dbReference>
<protein>
    <recommendedName>
        <fullName evidence="2">Ketoreductase domain-containing protein</fullName>
    </recommendedName>
</protein>
<dbReference type="SMART" id="SM00822">
    <property type="entry name" value="PKS_KR"/>
    <property type="match status" value="1"/>
</dbReference>
<evidence type="ECO:0000313" key="3">
    <source>
        <dbReference type="EMBL" id="GMH51371.1"/>
    </source>
</evidence>
<dbReference type="Pfam" id="PF00106">
    <property type="entry name" value="adh_short"/>
    <property type="match status" value="1"/>
</dbReference>
<dbReference type="Proteomes" id="UP001162640">
    <property type="component" value="Unassembled WGS sequence"/>
</dbReference>
<dbReference type="AlphaFoldDB" id="A0A9W6ZFU7"/>
<dbReference type="SUPFAM" id="SSF51735">
    <property type="entry name" value="NAD(P)-binding Rossmann-fold domains"/>
    <property type="match status" value="1"/>
</dbReference>
<feature type="domain" description="Ketoreductase" evidence="2">
    <location>
        <begin position="166"/>
        <end position="331"/>
    </location>
</feature>
<comment type="similarity">
    <text evidence="1">Belongs to the short-chain dehydrogenases/reductases (SDR) family.</text>
</comment>
<dbReference type="Gene3D" id="3.40.50.720">
    <property type="entry name" value="NAD(P)-binding Rossmann-like Domain"/>
    <property type="match status" value="2"/>
</dbReference>
<proteinExistence type="inferred from homology"/>